<dbReference type="AlphaFoldDB" id="A0A8J6QJ03"/>
<dbReference type="InterPro" id="IPR006638">
    <property type="entry name" value="Elp3/MiaA/NifB-like_rSAM"/>
</dbReference>
<dbReference type="SFLD" id="SFLDG01061">
    <property type="entry name" value="methylthiotransferase"/>
    <property type="match status" value="1"/>
</dbReference>
<dbReference type="NCBIfam" id="TIGR01574">
    <property type="entry name" value="miaB-methiolase"/>
    <property type="match status" value="1"/>
</dbReference>
<evidence type="ECO:0000256" key="8">
    <source>
        <dbReference type="ARBA" id="ARBA00023004"/>
    </source>
</evidence>
<dbReference type="InterPro" id="IPR002792">
    <property type="entry name" value="TRAM_dom"/>
</dbReference>
<comment type="subunit">
    <text evidence="14">Monomer.</text>
</comment>
<accession>A0A8J6QJ03</accession>
<dbReference type="SUPFAM" id="SSF102114">
    <property type="entry name" value="Radical SAM enzymes"/>
    <property type="match status" value="1"/>
</dbReference>
<proteinExistence type="inferred from homology"/>
<reference evidence="18" key="1">
    <citation type="submission" date="2020-09" db="EMBL/GenBank/DDBJ databases">
        <title>A novel bacterium of genus Neiella, isolated from South China Sea.</title>
        <authorList>
            <person name="Huang H."/>
            <person name="Mo K."/>
            <person name="Hu Y."/>
        </authorList>
    </citation>
    <scope>NUCLEOTIDE SEQUENCE</scope>
    <source>
        <strain evidence="18">HB171785</strain>
    </source>
</reference>
<dbReference type="InterPro" id="IPR023404">
    <property type="entry name" value="rSAM_horseshoe"/>
</dbReference>
<dbReference type="PANTHER" id="PTHR43020:SF2">
    <property type="entry name" value="MITOCHONDRIAL TRNA METHYLTHIOTRANSFERASE CDK5RAP1"/>
    <property type="match status" value="1"/>
</dbReference>
<dbReference type="NCBIfam" id="TIGR00089">
    <property type="entry name" value="MiaB/RimO family radical SAM methylthiotransferase"/>
    <property type="match status" value="1"/>
</dbReference>
<dbReference type="Pfam" id="PF04055">
    <property type="entry name" value="Radical_SAM"/>
    <property type="match status" value="1"/>
</dbReference>
<dbReference type="GO" id="GO:0051539">
    <property type="term" value="F:4 iron, 4 sulfur cluster binding"/>
    <property type="evidence" value="ECO:0007669"/>
    <property type="project" value="UniProtKB-UniRule"/>
</dbReference>
<comment type="catalytic activity">
    <reaction evidence="12">
        <text>2-thio-N(6)-dimethylallyladenosine(37) in tRNA + S-adenosyl-L-methionine = 2-methylsulfanyl-N(6)-dimethylallyladenosine(37) in tRNA + S-adenosyl-L-homocysteine + H(+)</text>
        <dbReference type="Rhea" id="RHEA:37063"/>
        <dbReference type="Rhea" id="RHEA-COMP:10376"/>
        <dbReference type="Rhea" id="RHEA-COMP:10377"/>
        <dbReference type="ChEBI" id="CHEBI:15378"/>
        <dbReference type="ChEBI" id="CHEBI:57856"/>
        <dbReference type="ChEBI" id="CHEBI:59789"/>
        <dbReference type="ChEBI" id="CHEBI:74416"/>
        <dbReference type="ChEBI" id="CHEBI:74417"/>
    </reaction>
    <physiologicalReaction direction="left-to-right" evidence="12">
        <dbReference type="Rhea" id="RHEA:37064"/>
    </physiologicalReaction>
</comment>
<dbReference type="InterPro" id="IPR058240">
    <property type="entry name" value="rSAM_sf"/>
</dbReference>
<feature type="binding site" evidence="14">
    <location>
        <position position="49"/>
    </location>
    <ligand>
        <name>[4Fe-4S] cluster</name>
        <dbReference type="ChEBI" id="CHEBI:49883"/>
        <label>1</label>
    </ligand>
</feature>
<feature type="binding site" evidence="14">
    <location>
        <position position="83"/>
    </location>
    <ligand>
        <name>[4Fe-4S] cluster</name>
        <dbReference type="ChEBI" id="CHEBI:49883"/>
        <label>1</label>
    </ligand>
</feature>
<evidence type="ECO:0000256" key="9">
    <source>
        <dbReference type="ARBA" id="ARBA00023014"/>
    </source>
</evidence>
<evidence type="ECO:0000259" key="16">
    <source>
        <dbReference type="PROSITE" id="PS51449"/>
    </source>
</evidence>
<keyword evidence="19" id="KW-1185">Reference proteome</keyword>
<evidence type="ECO:0000256" key="1">
    <source>
        <dbReference type="ARBA" id="ARBA00003234"/>
    </source>
</evidence>
<keyword evidence="8 14" id="KW-0408">Iron</keyword>
<dbReference type="InterPro" id="IPR006463">
    <property type="entry name" value="MiaB_methiolase"/>
</dbReference>
<sequence>MSKKLHIKTWGCQMNEYDSSKMADLLNSNSGYEYTEEPEEADVLLLNTCSIREKAQEKVFHQLGRWKDLKANKPDLVIGVGGCVASQEGADLRQRAPIIDVIFGPQTLHRLPEMIAAAQAGEPVVDVSFPEIEKFDRLPEPRAEGPTAFVSIMEGCSKYCTFCVVPYTRGEEVSRPLDDVLYEIAQLADQGVREVNLLGQNVNAYRGETHDGEICHFSELLRLVASIDGIDRIRYTTSHPVEFTDDIIEAYADVPELVDHLHLPVQSGSDRILNLMKRGHTAIEYKSKIRRLKKIRPNICMSSDFIVGYPGETAEDFEATMNLIKAVDYDISFSFIYSARPGTPAADLPDDVTEEEKKQRLHILQARINQQAQKIARDMHGTEQRILVEGPSKKNPMELRGRTENNRVVNFEGDHRLIGKFVDVKIVDVFPNSLRGEFIRSEDEMGLRVETAPAEILARRQVAQESNGAVMFDPNA</sequence>
<comment type="subcellular location">
    <subcellularLocation>
        <location evidence="14">Cytoplasm</location>
    </subcellularLocation>
</comment>
<evidence type="ECO:0000313" key="18">
    <source>
        <dbReference type="EMBL" id="MBD1389753.1"/>
    </source>
</evidence>
<dbReference type="Proteomes" id="UP000638014">
    <property type="component" value="Unassembled WGS sequence"/>
</dbReference>
<evidence type="ECO:0000256" key="4">
    <source>
        <dbReference type="ARBA" id="ARBA00022679"/>
    </source>
</evidence>
<feature type="binding site" evidence="14">
    <location>
        <position position="156"/>
    </location>
    <ligand>
        <name>[4Fe-4S] cluster</name>
        <dbReference type="ChEBI" id="CHEBI:49883"/>
        <label>2</label>
        <note>4Fe-4S-S-AdoMet</note>
    </ligand>
</feature>
<keyword evidence="3 14" id="KW-0963">Cytoplasm</keyword>
<keyword evidence="4 14" id="KW-0808">Transferase</keyword>
<dbReference type="RefSeq" id="WP_191144857.1">
    <property type="nucleotide sequence ID" value="NZ_JACXAF010000012.1"/>
</dbReference>
<dbReference type="CDD" id="cd01335">
    <property type="entry name" value="Radical_SAM"/>
    <property type="match status" value="1"/>
</dbReference>
<evidence type="ECO:0000259" key="15">
    <source>
        <dbReference type="PROSITE" id="PS50926"/>
    </source>
</evidence>
<evidence type="ECO:0000256" key="11">
    <source>
        <dbReference type="ARBA" id="ARBA00050926"/>
    </source>
</evidence>
<evidence type="ECO:0000256" key="2">
    <source>
        <dbReference type="ARBA" id="ARBA00022485"/>
    </source>
</evidence>
<dbReference type="HAMAP" id="MF_01864">
    <property type="entry name" value="tRNA_metthiotr_MiaB"/>
    <property type="match status" value="1"/>
</dbReference>
<keyword evidence="9 14" id="KW-0411">Iron-sulfur</keyword>
<keyword evidence="2 14" id="KW-0004">4Fe-4S</keyword>
<name>A0A8J6QJ03_9GAMM</name>
<evidence type="ECO:0000256" key="3">
    <source>
        <dbReference type="ARBA" id="ARBA00022490"/>
    </source>
</evidence>
<comment type="cofactor">
    <cofactor evidence="14">
        <name>[4Fe-4S] cluster</name>
        <dbReference type="ChEBI" id="CHEBI:49883"/>
    </cofactor>
    <text evidence="14">Binds 2 [4Fe-4S] clusters. One cluster is coordinated with 3 cysteines and an exchangeable S-adenosyl-L-methionine.</text>
</comment>
<keyword evidence="5 14" id="KW-0949">S-adenosyl-L-methionine</keyword>
<dbReference type="GO" id="GO:0035597">
    <property type="term" value="F:tRNA-2-methylthio-N(6)-dimethylallyladenosine(37) synthase activity"/>
    <property type="evidence" value="ECO:0007669"/>
    <property type="project" value="UniProtKB-EC"/>
</dbReference>
<organism evidence="18 19">
    <name type="scientific">Neiella litorisoli</name>
    <dbReference type="NCBI Taxonomy" id="2771431"/>
    <lineage>
        <taxon>Bacteria</taxon>
        <taxon>Pseudomonadati</taxon>
        <taxon>Pseudomonadota</taxon>
        <taxon>Gammaproteobacteria</taxon>
        <taxon>Alteromonadales</taxon>
        <taxon>Echinimonadaceae</taxon>
        <taxon>Neiella</taxon>
    </lineage>
</organism>
<gene>
    <name evidence="14 18" type="primary">miaB</name>
    <name evidence="18" type="ORF">IC617_09975</name>
</gene>
<dbReference type="EC" id="2.8.4.3" evidence="10 14"/>
<comment type="catalytic activity">
    <reaction evidence="11">
        <text>N(6)-dimethylallyladenosine(37) in tRNA + (sulfur carrier)-SH + AH2 + S-adenosyl-L-methionine = 2-thio-N(6)-dimethylallyladenosine(37) in tRNA + (sulfur carrier)-H + 5'-deoxyadenosine + L-methionine + A + H(+)</text>
        <dbReference type="Rhea" id="RHEA:36339"/>
        <dbReference type="Rhea" id="RHEA-COMP:10375"/>
        <dbReference type="Rhea" id="RHEA-COMP:10377"/>
        <dbReference type="Rhea" id="RHEA-COMP:14737"/>
        <dbReference type="Rhea" id="RHEA-COMP:14739"/>
        <dbReference type="ChEBI" id="CHEBI:13193"/>
        <dbReference type="ChEBI" id="CHEBI:15378"/>
        <dbReference type="ChEBI" id="CHEBI:17319"/>
        <dbReference type="ChEBI" id="CHEBI:17499"/>
        <dbReference type="ChEBI" id="CHEBI:29917"/>
        <dbReference type="ChEBI" id="CHEBI:57844"/>
        <dbReference type="ChEBI" id="CHEBI:59789"/>
        <dbReference type="ChEBI" id="CHEBI:64428"/>
        <dbReference type="ChEBI" id="CHEBI:74415"/>
        <dbReference type="ChEBI" id="CHEBI:74416"/>
    </reaction>
    <physiologicalReaction direction="left-to-right" evidence="11">
        <dbReference type="Rhea" id="RHEA:36340"/>
    </physiologicalReaction>
</comment>
<evidence type="ECO:0000256" key="13">
    <source>
        <dbReference type="ARBA" id="ARBA00052587"/>
    </source>
</evidence>
<feature type="domain" description="Radical SAM core" evidence="17">
    <location>
        <begin position="142"/>
        <end position="374"/>
    </location>
</feature>
<dbReference type="InterPro" id="IPR013848">
    <property type="entry name" value="Methylthiotransferase_N"/>
</dbReference>
<dbReference type="SFLD" id="SFLDG01082">
    <property type="entry name" value="B12-binding_domain_containing"/>
    <property type="match status" value="1"/>
</dbReference>
<dbReference type="GO" id="GO:0005829">
    <property type="term" value="C:cytosol"/>
    <property type="evidence" value="ECO:0007669"/>
    <property type="project" value="TreeGrafter"/>
</dbReference>
<protein>
    <recommendedName>
        <fullName evidence="10 14">tRNA-2-methylthio-N(6)-dimethylallyladenosine synthase</fullName>
        <ecNumber evidence="10 14">2.8.4.3</ecNumber>
    </recommendedName>
    <alternativeName>
        <fullName evidence="14">(Dimethylallyl)adenosine tRNA methylthiotransferase MiaB</fullName>
    </alternativeName>
    <alternativeName>
        <fullName evidence="14">tRNA-i(6)A37 methylthiotransferase</fullName>
    </alternativeName>
</protein>
<dbReference type="SMART" id="SM00729">
    <property type="entry name" value="Elp3"/>
    <property type="match status" value="1"/>
</dbReference>
<evidence type="ECO:0000256" key="14">
    <source>
        <dbReference type="HAMAP-Rule" id="MF_01864"/>
    </source>
</evidence>
<dbReference type="Gene3D" id="3.80.30.20">
    <property type="entry name" value="tm_1862 like domain"/>
    <property type="match status" value="1"/>
</dbReference>
<evidence type="ECO:0000256" key="5">
    <source>
        <dbReference type="ARBA" id="ARBA00022691"/>
    </source>
</evidence>
<evidence type="ECO:0000259" key="17">
    <source>
        <dbReference type="PROSITE" id="PS51918"/>
    </source>
</evidence>
<dbReference type="PROSITE" id="PS50926">
    <property type="entry name" value="TRAM"/>
    <property type="match status" value="1"/>
</dbReference>
<evidence type="ECO:0000256" key="12">
    <source>
        <dbReference type="ARBA" id="ARBA00052380"/>
    </source>
</evidence>
<feature type="binding site" evidence="14">
    <location>
        <position position="12"/>
    </location>
    <ligand>
        <name>[4Fe-4S] cluster</name>
        <dbReference type="ChEBI" id="CHEBI:49883"/>
        <label>1</label>
    </ligand>
</feature>
<feature type="binding site" evidence="14">
    <location>
        <position position="163"/>
    </location>
    <ligand>
        <name>[4Fe-4S] cluster</name>
        <dbReference type="ChEBI" id="CHEBI:49883"/>
        <label>2</label>
        <note>4Fe-4S-S-AdoMet</note>
    </ligand>
</feature>
<feature type="domain" description="MTTase N-terminal" evidence="16">
    <location>
        <begin position="3"/>
        <end position="120"/>
    </location>
</feature>
<comment type="catalytic activity">
    <reaction evidence="13">
        <text>N(6)-dimethylallyladenosine(37) in tRNA + (sulfur carrier)-SH + AH2 + 2 S-adenosyl-L-methionine = 2-methylsulfanyl-N(6)-dimethylallyladenosine(37) in tRNA + (sulfur carrier)-H + 5'-deoxyadenosine + L-methionine + A + S-adenosyl-L-homocysteine + 2 H(+)</text>
        <dbReference type="Rhea" id="RHEA:37067"/>
        <dbReference type="Rhea" id="RHEA-COMP:10375"/>
        <dbReference type="Rhea" id="RHEA-COMP:10376"/>
        <dbReference type="Rhea" id="RHEA-COMP:14737"/>
        <dbReference type="Rhea" id="RHEA-COMP:14739"/>
        <dbReference type="ChEBI" id="CHEBI:13193"/>
        <dbReference type="ChEBI" id="CHEBI:15378"/>
        <dbReference type="ChEBI" id="CHEBI:17319"/>
        <dbReference type="ChEBI" id="CHEBI:17499"/>
        <dbReference type="ChEBI" id="CHEBI:29917"/>
        <dbReference type="ChEBI" id="CHEBI:57844"/>
        <dbReference type="ChEBI" id="CHEBI:57856"/>
        <dbReference type="ChEBI" id="CHEBI:59789"/>
        <dbReference type="ChEBI" id="CHEBI:64428"/>
        <dbReference type="ChEBI" id="CHEBI:74415"/>
        <dbReference type="ChEBI" id="CHEBI:74417"/>
        <dbReference type="EC" id="2.8.4.3"/>
    </reaction>
    <physiologicalReaction direction="left-to-right" evidence="13">
        <dbReference type="Rhea" id="RHEA:37068"/>
    </physiologicalReaction>
</comment>
<dbReference type="PROSITE" id="PS01278">
    <property type="entry name" value="MTTASE_RADICAL"/>
    <property type="match status" value="1"/>
</dbReference>
<dbReference type="Gene3D" id="3.40.50.12160">
    <property type="entry name" value="Methylthiotransferase, N-terminal domain"/>
    <property type="match status" value="1"/>
</dbReference>
<evidence type="ECO:0000256" key="6">
    <source>
        <dbReference type="ARBA" id="ARBA00022694"/>
    </source>
</evidence>
<dbReference type="FunFam" id="3.40.50.12160:FF:000001">
    <property type="entry name" value="tRNA-2-methylthio-N(6)-dimethylallyladenosine synthase"/>
    <property type="match status" value="1"/>
</dbReference>
<feature type="binding site" evidence="14">
    <location>
        <position position="160"/>
    </location>
    <ligand>
        <name>[4Fe-4S] cluster</name>
        <dbReference type="ChEBI" id="CHEBI:49883"/>
        <label>2</label>
        <note>4Fe-4S-S-AdoMet</note>
    </ligand>
</feature>
<dbReference type="FunFam" id="3.80.30.20:FF:000001">
    <property type="entry name" value="tRNA-2-methylthio-N(6)-dimethylallyladenosine synthase 2"/>
    <property type="match status" value="1"/>
</dbReference>
<keyword evidence="6 14" id="KW-0819">tRNA processing</keyword>
<dbReference type="Pfam" id="PF00919">
    <property type="entry name" value="UPF0004"/>
    <property type="match status" value="1"/>
</dbReference>
<dbReference type="Pfam" id="PF01938">
    <property type="entry name" value="TRAM"/>
    <property type="match status" value="1"/>
</dbReference>
<evidence type="ECO:0000313" key="19">
    <source>
        <dbReference type="Proteomes" id="UP000638014"/>
    </source>
</evidence>
<comment type="function">
    <text evidence="1 14">Catalyzes the methylthiolation of N6-(dimethylallyl)adenosine (i(6)A), leading to the formation of 2-methylthio-N6-(dimethylallyl)adenosine (ms(2)i(6)A) at position 37 in tRNAs that read codons beginning with uridine.</text>
</comment>
<dbReference type="SFLD" id="SFLDS00029">
    <property type="entry name" value="Radical_SAM"/>
    <property type="match status" value="1"/>
</dbReference>
<dbReference type="InterPro" id="IPR020612">
    <property type="entry name" value="Methylthiotransferase_CS"/>
</dbReference>
<dbReference type="SFLD" id="SFLDF00273">
    <property type="entry name" value="(dimethylallyl)adenosine_tRNA"/>
    <property type="match status" value="1"/>
</dbReference>
<comment type="similarity">
    <text evidence="14">Belongs to the methylthiotransferase family. MiaB subfamily.</text>
</comment>
<evidence type="ECO:0000256" key="10">
    <source>
        <dbReference type="ARBA" id="ARBA00033765"/>
    </source>
</evidence>
<comment type="caution">
    <text evidence="18">The sequence shown here is derived from an EMBL/GenBank/DDBJ whole genome shotgun (WGS) entry which is preliminary data.</text>
</comment>
<keyword evidence="7 14" id="KW-0479">Metal-binding</keyword>
<dbReference type="InterPro" id="IPR005839">
    <property type="entry name" value="Methylthiotransferase"/>
</dbReference>
<dbReference type="InterPro" id="IPR007197">
    <property type="entry name" value="rSAM"/>
</dbReference>
<evidence type="ECO:0000256" key="7">
    <source>
        <dbReference type="ARBA" id="ARBA00022723"/>
    </source>
</evidence>
<dbReference type="PANTHER" id="PTHR43020">
    <property type="entry name" value="CDK5 REGULATORY SUBUNIT-ASSOCIATED PROTEIN 1"/>
    <property type="match status" value="1"/>
</dbReference>
<dbReference type="GO" id="GO:0046872">
    <property type="term" value="F:metal ion binding"/>
    <property type="evidence" value="ECO:0007669"/>
    <property type="project" value="UniProtKB-KW"/>
</dbReference>
<dbReference type="EMBL" id="JACXAF010000012">
    <property type="protein sequence ID" value="MBD1389753.1"/>
    <property type="molecule type" value="Genomic_DNA"/>
</dbReference>
<feature type="domain" description="TRAM" evidence="15">
    <location>
        <begin position="377"/>
        <end position="440"/>
    </location>
</feature>
<dbReference type="PROSITE" id="PS51918">
    <property type="entry name" value="RADICAL_SAM"/>
    <property type="match status" value="1"/>
</dbReference>
<dbReference type="PROSITE" id="PS51449">
    <property type="entry name" value="MTTASE_N"/>
    <property type="match status" value="1"/>
</dbReference>
<dbReference type="InterPro" id="IPR038135">
    <property type="entry name" value="Methylthiotransferase_N_sf"/>
</dbReference>